<evidence type="ECO:0000313" key="2">
    <source>
        <dbReference type="EMBL" id="RRT44237.1"/>
    </source>
</evidence>
<evidence type="ECO:0000256" key="1">
    <source>
        <dbReference type="SAM" id="MobiDB-lite"/>
    </source>
</evidence>
<comment type="caution">
    <text evidence="2">The sequence shown here is derived from an EMBL/GenBank/DDBJ whole genome shotgun (WGS) entry which is preliminary data.</text>
</comment>
<organism evidence="2 3">
    <name type="scientific">Ensete ventricosum</name>
    <name type="common">Abyssinian banana</name>
    <name type="synonym">Musa ensete</name>
    <dbReference type="NCBI Taxonomy" id="4639"/>
    <lineage>
        <taxon>Eukaryota</taxon>
        <taxon>Viridiplantae</taxon>
        <taxon>Streptophyta</taxon>
        <taxon>Embryophyta</taxon>
        <taxon>Tracheophyta</taxon>
        <taxon>Spermatophyta</taxon>
        <taxon>Magnoliopsida</taxon>
        <taxon>Liliopsida</taxon>
        <taxon>Zingiberales</taxon>
        <taxon>Musaceae</taxon>
        <taxon>Ensete</taxon>
    </lineage>
</organism>
<dbReference type="AlphaFoldDB" id="A0A426XXG4"/>
<dbReference type="Proteomes" id="UP000287651">
    <property type="component" value="Unassembled WGS sequence"/>
</dbReference>
<feature type="non-terminal residue" evidence="2">
    <location>
        <position position="167"/>
    </location>
</feature>
<dbReference type="EMBL" id="AMZH03016596">
    <property type="protein sequence ID" value="RRT44237.1"/>
    <property type="molecule type" value="Genomic_DNA"/>
</dbReference>
<proteinExistence type="predicted"/>
<sequence length="167" mass="18772">MERESTSPKEAERDSGEWTTYGTKKIRLFIQSIYVRVYVYVTSVMGKRGKKGHGDAPLPPHERHSSSEGSSKSMGWDGMGWRSEVVVKRGMTSQLSLPTPQIIRLSAMRQSLRFPPLLPSPLSRSHHGRFSVHESAPMHRTGTRTGAFPWRSEVRTRGASPSARAWP</sequence>
<name>A0A426XXG4_ENSVE</name>
<evidence type="ECO:0000313" key="3">
    <source>
        <dbReference type="Proteomes" id="UP000287651"/>
    </source>
</evidence>
<accession>A0A426XXG4</accession>
<gene>
    <name evidence="2" type="ORF">B296_00055845</name>
</gene>
<feature type="region of interest" description="Disordered" evidence="1">
    <location>
        <begin position="48"/>
        <end position="77"/>
    </location>
</feature>
<protein>
    <submittedName>
        <fullName evidence="2">Uncharacterized protein</fullName>
    </submittedName>
</protein>
<reference evidence="2 3" key="1">
    <citation type="journal article" date="2014" name="Agronomy (Basel)">
        <title>A Draft Genome Sequence for Ensete ventricosum, the Drought-Tolerant Tree Against Hunger.</title>
        <authorList>
            <person name="Harrison J."/>
            <person name="Moore K.A."/>
            <person name="Paszkiewicz K."/>
            <person name="Jones T."/>
            <person name="Grant M."/>
            <person name="Ambacheew D."/>
            <person name="Muzemil S."/>
            <person name="Studholme D.J."/>
        </authorList>
    </citation>
    <scope>NUCLEOTIDE SEQUENCE [LARGE SCALE GENOMIC DNA]</scope>
</reference>